<evidence type="ECO:0000256" key="2">
    <source>
        <dbReference type="SAM" id="Coils"/>
    </source>
</evidence>
<dbReference type="EMBL" id="MCFL01000021">
    <property type="protein sequence ID" value="ORZ35640.1"/>
    <property type="molecule type" value="Genomic_DNA"/>
</dbReference>
<feature type="coiled-coil region" evidence="2">
    <location>
        <begin position="393"/>
        <end position="431"/>
    </location>
</feature>
<feature type="domain" description="Pseudouridine synthase RsuA/RluA-like" evidence="4">
    <location>
        <begin position="103"/>
        <end position="275"/>
    </location>
</feature>
<comment type="caution">
    <text evidence="5">The sequence shown here is derived from an EMBL/GenBank/DDBJ whole genome shotgun (WGS) entry which is preliminary data.</text>
</comment>
<organism evidence="5 6">
    <name type="scientific">Catenaria anguillulae PL171</name>
    <dbReference type="NCBI Taxonomy" id="765915"/>
    <lineage>
        <taxon>Eukaryota</taxon>
        <taxon>Fungi</taxon>
        <taxon>Fungi incertae sedis</taxon>
        <taxon>Blastocladiomycota</taxon>
        <taxon>Blastocladiomycetes</taxon>
        <taxon>Blastocladiales</taxon>
        <taxon>Catenariaceae</taxon>
        <taxon>Catenaria</taxon>
    </lineage>
</organism>
<keyword evidence="6" id="KW-1185">Reference proteome</keyword>
<dbReference type="GO" id="GO:0003723">
    <property type="term" value="F:RNA binding"/>
    <property type="evidence" value="ECO:0007669"/>
    <property type="project" value="InterPro"/>
</dbReference>
<feature type="compositionally biased region" description="Polar residues" evidence="3">
    <location>
        <begin position="1"/>
        <end position="14"/>
    </location>
</feature>
<dbReference type="InterPro" id="IPR050188">
    <property type="entry name" value="RluA_PseudoU_synthase"/>
</dbReference>
<evidence type="ECO:0000259" key="4">
    <source>
        <dbReference type="Pfam" id="PF00849"/>
    </source>
</evidence>
<dbReference type="InterPro" id="IPR006145">
    <property type="entry name" value="PsdUridine_synth_RsuA/RluA"/>
</dbReference>
<sequence length="456" mass="50788">MDATQINTCSTSDPAQPVPPSMASMASVPCNASTTLAPITANSDSLAPSAPLTPSISPALVYPLVKAGPLPIASHSFSFRKPNWPATTPDLDRTIDVLYHDAHFFIISKPHNFLIDGDEWSVQEFLQRTYPQYPLFHLIHQIDYATSGIMVLGLEKKATGRAGNLFQERWVRKEYVAVVRGWIEQDEVRVKSLIGYEEGHEIRMSVTEDPTKGKHAESIIHVRRRGYLHPPASSGLLSSTSETIEPGTFDSIPVTLVHLNLLTGRRHQLRIHLASIGHPIVGDPLYEATPPAGTIPQDAWPWTSSCNPDHPTQPRMLLHSHYILLPLHRGRTRSTGRFFDFDLAVRSPAPFVDWVGCRSCHEAPAAHKGPCSEADGCDVQGVACGNIDQWEREQRELAERDAVEDEANRIRKEKELRVRRERREKRRAEVMEMLAKEGKVVTTAETTGDGKATVNH</sequence>
<evidence type="ECO:0000256" key="3">
    <source>
        <dbReference type="SAM" id="MobiDB-lite"/>
    </source>
</evidence>
<dbReference type="AlphaFoldDB" id="A0A1Y2HM25"/>
<dbReference type="Pfam" id="PF00849">
    <property type="entry name" value="PseudoU_synth_2"/>
    <property type="match status" value="1"/>
</dbReference>
<proteinExistence type="inferred from homology"/>
<dbReference type="GO" id="GO:0000455">
    <property type="term" value="P:enzyme-directed rRNA pseudouridine synthesis"/>
    <property type="evidence" value="ECO:0007669"/>
    <property type="project" value="TreeGrafter"/>
</dbReference>
<gene>
    <name evidence="5" type="ORF">BCR44DRAFT_1433901</name>
</gene>
<name>A0A1Y2HM25_9FUNG</name>
<evidence type="ECO:0000313" key="6">
    <source>
        <dbReference type="Proteomes" id="UP000193411"/>
    </source>
</evidence>
<dbReference type="CDD" id="cd02869">
    <property type="entry name" value="PseudoU_synth_RluA_like"/>
    <property type="match status" value="1"/>
</dbReference>
<feature type="region of interest" description="Disordered" evidence="3">
    <location>
        <begin position="1"/>
        <end position="26"/>
    </location>
</feature>
<dbReference type="PANTHER" id="PTHR21600">
    <property type="entry name" value="MITOCHONDRIAL RNA PSEUDOURIDINE SYNTHASE"/>
    <property type="match status" value="1"/>
</dbReference>
<reference evidence="5 6" key="1">
    <citation type="submission" date="2016-07" db="EMBL/GenBank/DDBJ databases">
        <title>Pervasive Adenine N6-methylation of Active Genes in Fungi.</title>
        <authorList>
            <consortium name="DOE Joint Genome Institute"/>
            <person name="Mondo S.J."/>
            <person name="Dannebaum R.O."/>
            <person name="Kuo R.C."/>
            <person name="Labutti K."/>
            <person name="Haridas S."/>
            <person name="Kuo A."/>
            <person name="Salamov A."/>
            <person name="Ahrendt S.R."/>
            <person name="Lipzen A."/>
            <person name="Sullivan W."/>
            <person name="Andreopoulos W.B."/>
            <person name="Clum A."/>
            <person name="Lindquist E."/>
            <person name="Daum C."/>
            <person name="Ramamoorthy G.K."/>
            <person name="Gryganskyi A."/>
            <person name="Culley D."/>
            <person name="Magnuson J.K."/>
            <person name="James T.Y."/>
            <person name="O'Malley M.A."/>
            <person name="Stajich J.E."/>
            <person name="Spatafora J.W."/>
            <person name="Visel A."/>
            <person name="Grigoriev I.V."/>
        </authorList>
    </citation>
    <scope>NUCLEOTIDE SEQUENCE [LARGE SCALE GENOMIC DNA]</scope>
    <source>
        <strain evidence="5 6">PL171</strain>
    </source>
</reference>
<keyword evidence="2" id="KW-0175">Coiled coil</keyword>
<protein>
    <submittedName>
        <fullName evidence="5">Pseudouridine synthase</fullName>
    </submittedName>
</protein>
<dbReference type="OrthoDB" id="428658at2759"/>
<dbReference type="PANTHER" id="PTHR21600:SF87">
    <property type="entry name" value="RNA PSEUDOURIDYLATE SYNTHASE DOMAIN-CONTAINING PROTEIN 1"/>
    <property type="match status" value="1"/>
</dbReference>
<dbReference type="SUPFAM" id="SSF55120">
    <property type="entry name" value="Pseudouridine synthase"/>
    <property type="match status" value="1"/>
</dbReference>
<comment type="similarity">
    <text evidence="1">Belongs to the pseudouridine synthase RluA family.</text>
</comment>
<evidence type="ECO:0000313" key="5">
    <source>
        <dbReference type="EMBL" id="ORZ35640.1"/>
    </source>
</evidence>
<accession>A0A1Y2HM25</accession>
<dbReference type="InterPro" id="IPR020103">
    <property type="entry name" value="PsdUridine_synth_cat_dom_sf"/>
</dbReference>
<dbReference type="GO" id="GO:0009982">
    <property type="term" value="F:pseudouridine synthase activity"/>
    <property type="evidence" value="ECO:0007669"/>
    <property type="project" value="InterPro"/>
</dbReference>
<dbReference type="Proteomes" id="UP000193411">
    <property type="component" value="Unassembled WGS sequence"/>
</dbReference>
<dbReference type="STRING" id="765915.A0A1Y2HM25"/>
<dbReference type="Gene3D" id="3.30.2350.10">
    <property type="entry name" value="Pseudouridine synthase"/>
    <property type="match status" value="1"/>
</dbReference>
<evidence type="ECO:0000256" key="1">
    <source>
        <dbReference type="ARBA" id="ARBA00010876"/>
    </source>
</evidence>